<evidence type="ECO:0008006" key="9">
    <source>
        <dbReference type="Google" id="ProtNLM"/>
    </source>
</evidence>
<organism evidence="7 8">
    <name type="scientific">Tritrichomonas musculus</name>
    <dbReference type="NCBI Taxonomy" id="1915356"/>
    <lineage>
        <taxon>Eukaryota</taxon>
        <taxon>Metamonada</taxon>
        <taxon>Parabasalia</taxon>
        <taxon>Tritrichomonadida</taxon>
        <taxon>Tritrichomonadidae</taxon>
        <taxon>Tritrichomonas</taxon>
    </lineage>
</organism>
<keyword evidence="3" id="KW-0804">Transcription</keyword>
<dbReference type="Pfam" id="PF13921">
    <property type="entry name" value="Myb_DNA-bind_6"/>
    <property type="match status" value="1"/>
</dbReference>
<keyword evidence="1" id="KW-0805">Transcription regulation</keyword>
<accession>A0ABR2H061</accession>
<name>A0ABR2H061_9EUKA</name>
<dbReference type="PANTHER" id="PTHR46621:SF1">
    <property type="entry name" value="SNRNA-ACTIVATING PROTEIN COMPLEX SUBUNIT 4"/>
    <property type="match status" value="1"/>
</dbReference>
<dbReference type="Proteomes" id="UP001470230">
    <property type="component" value="Unassembled WGS sequence"/>
</dbReference>
<evidence type="ECO:0000256" key="2">
    <source>
        <dbReference type="ARBA" id="ARBA00023125"/>
    </source>
</evidence>
<feature type="domain" description="HTH myb-type" evidence="6">
    <location>
        <begin position="78"/>
        <end position="132"/>
    </location>
</feature>
<evidence type="ECO:0000256" key="4">
    <source>
        <dbReference type="ARBA" id="ARBA00023242"/>
    </source>
</evidence>
<evidence type="ECO:0000313" key="8">
    <source>
        <dbReference type="Proteomes" id="UP001470230"/>
    </source>
</evidence>
<comment type="caution">
    <text evidence="7">The sequence shown here is derived from an EMBL/GenBank/DDBJ whole genome shotgun (WGS) entry which is preliminary data.</text>
</comment>
<evidence type="ECO:0000259" key="6">
    <source>
        <dbReference type="PROSITE" id="PS51294"/>
    </source>
</evidence>
<dbReference type="PROSITE" id="PS51294">
    <property type="entry name" value="HTH_MYB"/>
    <property type="match status" value="2"/>
</dbReference>
<keyword evidence="8" id="KW-1185">Reference proteome</keyword>
<keyword evidence="4" id="KW-0539">Nucleus</keyword>
<protein>
    <recommendedName>
        <fullName evidence="9">Myb-like DNA-binding domain containing protein</fullName>
    </recommendedName>
</protein>
<dbReference type="InterPro" id="IPR001005">
    <property type="entry name" value="SANT/Myb"/>
</dbReference>
<dbReference type="SMART" id="SM00717">
    <property type="entry name" value="SANT"/>
    <property type="match status" value="2"/>
</dbReference>
<dbReference type="InterPro" id="IPR009057">
    <property type="entry name" value="Homeodomain-like_sf"/>
</dbReference>
<dbReference type="SUPFAM" id="SSF46689">
    <property type="entry name" value="Homeodomain-like"/>
    <property type="match status" value="1"/>
</dbReference>
<dbReference type="InterPro" id="IPR051575">
    <property type="entry name" value="Myb-like_DNA-bd"/>
</dbReference>
<proteinExistence type="predicted"/>
<feature type="domain" description="Myb-like" evidence="5">
    <location>
        <begin position="27"/>
        <end position="77"/>
    </location>
</feature>
<dbReference type="PROSITE" id="PS50090">
    <property type="entry name" value="MYB_LIKE"/>
    <property type="match status" value="2"/>
</dbReference>
<sequence length="176" mass="20997">MSSDQEEEVLPDLPEIPNSVLYKPIINGNMHRRPFSKEEDARLIYLVDYYGDKAWKKIAKLMPRSVRQCKDRYECYLSPTQRKDEFTPEEDALLIEKVDELGPKWEKISTFFNGRCGNKLKNRYNIHLKKRKMGPNQNICRVKKEKETIEKINHFYFEDIETDDDGYFDDSLFCIE</sequence>
<dbReference type="PANTHER" id="PTHR46621">
    <property type="entry name" value="SNRNA-ACTIVATING PROTEIN COMPLEX SUBUNIT 4"/>
    <property type="match status" value="1"/>
</dbReference>
<feature type="domain" description="HTH myb-type" evidence="6">
    <location>
        <begin position="27"/>
        <end position="72"/>
    </location>
</feature>
<evidence type="ECO:0000259" key="5">
    <source>
        <dbReference type="PROSITE" id="PS50090"/>
    </source>
</evidence>
<dbReference type="EMBL" id="JAPFFF010000051">
    <property type="protein sequence ID" value="KAK8839578.1"/>
    <property type="molecule type" value="Genomic_DNA"/>
</dbReference>
<dbReference type="InterPro" id="IPR017930">
    <property type="entry name" value="Myb_dom"/>
</dbReference>
<reference evidence="7 8" key="1">
    <citation type="submission" date="2024-04" db="EMBL/GenBank/DDBJ databases">
        <title>Tritrichomonas musculus Genome.</title>
        <authorList>
            <person name="Alves-Ferreira E."/>
            <person name="Grigg M."/>
            <person name="Lorenzi H."/>
            <person name="Galac M."/>
        </authorList>
    </citation>
    <scope>NUCLEOTIDE SEQUENCE [LARGE SCALE GENOMIC DNA]</scope>
    <source>
        <strain evidence="7 8">EAF2021</strain>
    </source>
</reference>
<keyword evidence="2" id="KW-0238">DNA-binding</keyword>
<evidence type="ECO:0000313" key="7">
    <source>
        <dbReference type="EMBL" id="KAK8839578.1"/>
    </source>
</evidence>
<gene>
    <name evidence="7" type="ORF">M9Y10_031937</name>
</gene>
<dbReference type="CDD" id="cd00167">
    <property type="entry name" value="SANT"/>
    <property type="match status" value="2"/>
</dbReference>
<feature type="domain" description="Myb-like" evidence="5">
    <location>
        <begin position="78"/>
        <end position="128"/>
    </location>
</feature>
<evidence type="ECO:0000256" key="3">
    <source>
        <dbReference type="ARBA" id="ARBA00023163"/>
    </source>
</evidence>
<dbReference type="Gene3D" id="1.10.10.60">
    <property type="entry name" value="Homeodomain-like"/>
    <property type="match status" value="2"/>
</dbReference>
<evidence type="ECO:0000256" key="1">
    <source>
        <dbReference type="ARBA" id="ARBA00023015"/>
    </source>
</evidence>